<evidence type="ECO:0000313" key="7">
    <source>
        <dbReference type="Proteomes" id="UP000195729"/>
    </source>
</evidence>
<protein>
    <recommendedName>
        <fullName evidence="2">Chemotaxis protein CheY</fullName>
    </recommendedName>
</protein>
<evidence type="ECO:0000256" key="1">
    <source>
        <dbReference type="ARBA" id="ARBA00022990"/>
    </source>
</evidence>
<dbReference type="AlphaFoldDB" id="A0A1Y0LJB0"/>
<dbReference type="InterPro" id="IPR011006">
    <property type="entry name" value="CheY-like_superfamily"/>
</dbReference>
<dbReference type="Gene3D" id="3.60.40.10">
    <property type="entry name" value="PPM-type phosphatase domain"/>
    <property type="match status" value="1"/>
</dbReference>
<evidence type="ECO:0000313" key="5">
    <source>
        <dbReference type="EMBL" id="ARU94144.1"/>
    </source>
</evidence>
<keyword evidence="1" id="KW-0007">Acetylation</keyword>
<dbReference type="InterPro" id="IPR001789">
    <property type="entry name" value="Sig_transdc_resp-reg_receiver"/>
</dbReference>
<keyword evidence="3" id="KW-0597">Phosphoprotein</keyword>
<keyword evidence="7" id="KW-1185">Reference proteome</keyword>
<evidence type="ECO:0000313" key="6">
    <source>
        <dbReference type="EMBL" id="ARU98184.1"/>
    </source>
</evidence>
<accession>A0A1Y0LJB0</accession>
<reference evidence="7 8" key="1">
    <citation type="submission" date="2016-05" db="EMBL/GenBank/DDBJ databases">
        <title>Complete genome sequence of two 2,5-diketo-D-glunonic acid producing strain Tatumella citrea.</title>
        <authorList>
            <person name="Duan C."/>
            <person name="Yang J."/>
            <person name="Yang S."/>
        </authorList>
    </citation>
    <scope>NUCLEOTIDE SEQUENCE [LARGE SCALE GENOMIC DNA]</scope>
    <source>
        <strain evidence="6 7">ATCC 39140</strain>
        <strain evidence="5 8">DSM 13699</strain>
    </source>
</reference>
<dbReference type="SMART" id="SM00448">
    <property type="entry name" value="REC"/>
    <property type="match status" value="1"/>
</dbReference>
<dbReference type="InterPro" id="IPR036457">
    <property type="entry name" value="PPM-type-like_dom_sf"/>
</dbReference>
<evidence type="ECO:0000313" key="8">
    <source>
        <dbReference type="Proteomes" id="UP000195814"/>
    </source>
</evidence>
<dbReference type="InterPro" id="IPR052048">
    <property type="entry name" value="ST_Response_Regulator"/>
</dbReference>
<dbReference type="EMBL" id="CP015581">
    <property type="protein sequence ID" value="ARU98184.1"/>
    <property type="molecule type" value="Genomic_DNA"/>
</dbReference>
<dbReference type="GO" id="GO:0000160">
    <property type="term" value="P:phosphorelay signal transduction system"/>
    <property type="evidence" value="ECO:0007669"/>
    <property type="project" value="InterPro"/>
</dbReference>
<evidence type="ECO:0000259" key="4">
    <source>
        <dbReference type="PROSITE" id="PS50110"/>
    </source>
</evidence>
<organism evidence="5 8">
    <name type="scientific">Tatumella citrea</name>
    <name type="common">Pantoea citrea</name>
    <dbReference type="NCBI Taxonomy" id="53336"/>
    <lineage>
        <taxon>Bacteria</taxon>
        <taxon>Pseudomonadati</taxon>
        <taxon>Pseudomonadota</taxon>
        <taxon>Gammaproteobacteria</taxon>
        <taxon>Enterobacterales</taxon>
        <taxon>Erwiniaceae</taxon>
        <taxon>Tatumella</taxon>
    </lineage>
</organism>
<dbReference type="PANTHER" id="PTHR43228:SF1">
    <property type="entry name" value="TWO-COMPONENT RESPONSE REGULATOR ARR22"/>
    <property type="match status" value="1"/>
</dbReference>
<evidence type="ECO:0000256" key="2">
    <source>
        <dbReference type="ARBA" id="ARBA00040987"/>
    </source>
</evidence>
<sequence length="341" mass="37544">MSNPLSGKNILVVEDEVVFSSLICGFVESMGGKTLPASDGKVALNLIDHYPVDLVICDLNMPVMRGDEFVQQLRIRGNALPVVIITASEDVSEIAGMLRLGVQDVLLKPLDDLERVRDVILECLYPSMFASKIKEDEQLFDSWDDLIQQPDKAIRLIKQLQPPIRQSLANTQVNYRQLTCTGEPGLVFDIAALSDSQIGFYVLDVTRAGNNGIMAALLLRVMFNELLQKKIADQRQQLPELSSILNDINKLLQDAGMTGQFPLLVGYYHHTQRQLLLVPAGLHSVIDIDGVQHELDTGIPPGTFEQIHATQHSFSLTACECSISGAGGKLKLMLCANDQLP</sequence>
<gene>
    <name evidence="5" type="ORF">A7K98_10370</name>
    <name evidence="6" type="ORF">A7K99_10370</name>
</gene>
<dbReference type="PANTHER" id="PTHR43228">
    <property type="entry name" value="TWO-COMPONENT RESPONSE REGULATOR"/>
    <property type="match status" value="1"/>
</dbReference>
<dbReference type="RefSeq" id="WP_087488508.1">
    <property type="nucleotide sequence ID" value="NZ_CP015579.1"/>
</dbReference>
<name>A0A1Y0LJB0_TATCI</name>
<dbReference type="NCBIfam" id="NF007969">
    <property type="entry name" value="PRK10693.1"/>
    <property type="match status" value="1"/>
</dbReference>
<dbReference type="KEGG" id="tci:A7K98_10370"/>
<feature type="domain" description="Response regulatory" evidence="4">
    <location>
        <begin position="9"/>
        <end position="123"/>
    </location>
</feature>
<dbReference type="CDD" id="cd00156">
    <property type="entry name" value="REC"/>
    <property type="match status" value="1"/>
</dbReference>
<proteinExistence type="predicted"/>
<dbReference type="Proteomes" id="UP000195729">
    <property type="component" value="Chromosome"/>
</dbReference>
<dbReference type="EMBL" id="CP015579">
    <property type="protein sequence ID" value="ARU94144.1"/>
    <property type="molecule type" value="Genomic_DNA"/>
</dbReference>
<dbReference type="Gene3D" id="3.40.50.2300">
    <property type="match status" value="1"/>
</dbReference>
<dbReference type="Pfam" id="PF00072">
    <property type="entry name" value="Response_reg"/>
    <property type="match status" value="1"/>
</dbReference>
<dbReference type="PROSITE" id="PS50110">
    <property type="entry name" value="RESPONSE_REGULATORY"/>
    <property type="match status" value="1"/>
</dbReference>
<dbReference type="Proteomes" id="UP000195814">
    <property type="component" value="Chromosome"/>
</dbReference>
<dbReference type="OrthoDB" id="6399952at2"/>
<evidence type="ECO:0000256" key="3">
    <source>
        <dbReference type="PROSITE-ProRule" id="PRU00169"/>
    </source>
</evidence>
<feature type="modified residue" description="4-aspartylphosphate" evidence="3">
    <location>
        <position position="58"/>
    </location>
</feature>
<dbReference type="SUPFAM" id="SSF52172">
    <property type="entry name" value="CheY-like"/>
    <property type="match status" value="1"/>
</dbReference>